<protein>
    <submittedName>
        <fullName evidence="7">Uncharacterized protein</fullName>
    </submittedName>
</protein>
<dbReference type="InterPro" id="IPR015300">
    <property type="entry name" value="DNA-bd_pseudobarrel_sf"/>
</dbReference>
<gene>
    <name evidence="7" type="ORF">Acr_17g0000530</name>
</gene>
<evidence type="ECO:0000256" key="1">
    <source>
        <dbReference type="ARBA" id="ARBA00004123"/>
    </source>
</evidence>
<evidence type="ECO:0000256" key="4">
    <source>
        <dbReference type="ARBA" id="ARBA00023163"/>
    </source>
</evidence>
<evidence type="ECO:0000313" key="7">
    <source>
        <dbReference type="EMBL" id="GFZ04481.1"/>
    </source>
</evidence>
<reference evidence="7 8" key="1">
    <citation type="submission" date="2019-07" db="EMBL/GenBank/DDBJ databases">
        <title>De Novo Assembly of kiwifruit Actinidia rufa.</title>
        <authorList>
            <person name="Sugita-Konishi S."/>
            <person name="Sato K."/>
            <person name="Mori E."/>
            <person name="Abe Y."/>
            <person name="Kisaki G."/>
            <person name="Hamano K."/>
            <person name="Suezawa K."/>
            <person name="Otani M."/>
            <person name="Fukuda T."/>
            <person name="Manabe T."/>
            <person name="Gomi K."/>
            <person name="Tabuchi M."/>
            <person name="Akimitsu K."/>
            <person name="Kataoka I."/>
        </authorList>
    </citation>
    <scope>NUCLEOTIDE SEQUENCE [LARGE SCALE GENOMIC DNA]</scope>
    <source>
        <strain evidence="8">cv. Fuchu</strain>
    </source>
</reference>
<evidence type="ECO:0000256" key="5">
    <source>
        <dbReference type="ARBA" id="ARBA00023242"/>
    </source>
</evidence>
<comment type="caution">
    <text evidence="7">The sequence shown here is derived from an EMBL/GenBank/DDBJ whole genome shotgun (WGS) entry which is preliminary data.</text>
</comment>
<evidence type="ECO:0000256" key="2">
    <source>
        <dbReference type="ARBA" id="ARBA00023015"/>
    </source>
</evidence>
<keyword evidence="4" id="KW-0804">Transcription</keyword>
<feature type="region of interest" description="Disordered" evidence="6">
    <location>
        <begin position="57"/>
        <end position="141"/>
    </location>
</feature>
<keyword evidence="8" id="KW-1185">Reference proteome</keyword>
<dbReference type="GO" id="GO:0003677">
    <property type="term" value="F:DNA binding"/>
    <property type="evidence" value="ECO:0007669"/>
    <property type="project" value="UniProtKB-KW"/>
</dbReference>
<dbReference type="SUPFAM" id="SSF101936">
    <property type="entry name" value="DNA-binding pseudobarrel domain"/>
    <property type="match status" value="1"/>
</dbReference>
<feature type="compositionally biased region" description="Polar residues" evidence="6">
    <location>
        <begin position="122"/>
        <end position="141"/>
    </location>
</feature>
<keyword evidence="3" id="KW-0238">DNA-binding</keyword>
<feature type="compositionally biased region" description="Basic and acidic residues" evidence="6">
    <location>
        <begin position="70"/>
        <end position="82"/>
    </location>
</feature>
<keyword evidence="5" id="KW-0539">Nucleus</keyword>
<feature type="compositionally biased region" description="Polar residues" evidence="6">
    <location>
        <begin position="59"/>
        <end position="69"/>
    </location>
</feature>
<dbReference type="Proteomes" id="UP000585474">
    <property type="component" value="Unassembled WGS sequence"/>
</dbReference>
<evidence type="ECO:0000313" key="8">
    <source>
        <dbReference type="Proteomes" id="UP000585474"/>
    </source>
</evidence>
<evidence type="ECO:0000256" key="6">
    <source>
        <dbReference type="SAM" id="MobiDB-lite"/>
    </source>
</evidence>
<name>A0A7J0G0M4_9ERIC</name>
<organism evidence="7 8">
    <name type="scientific">Actinidia rufa</name>
    <dbReference type="NCBI Taxonomy" id="165716"/>
    <lineage>
        <taxon>Eukaryota</taxon>
        <taxon>Viridiplantae</taxon>
        <taxon>Streptophyta</taxon>
        <taxon>Embryophyta</taxon>
        <taxon>Tracheophyta</taxon>
        <taxon>Spermatophyta</taxon>
        <taxon>Magnoliopsida</taxon>
        <taxon>eudicotyledons</taxon>
        <taxon>Gunneridae</taxon>
        <taxon>Pentapetalae</taxon>
        <taxon>asterids</taxon>
        <taxon>Ericales</taxon>
        <taxon>Actinidiaceae</taxon>
        <taxon>Actinidia</taxon>
    </lineage>
</organism>
<keyword evidence="2" id="KW-0805">Transcription regulation</keyword>
<dbReference type="AlphaFoldDB" id="A0A7J0G0M4"/>
<proteinExistence type="predicted"/>
<dbReference type="GO" id="GO:0005634">
    <property type="term" value="C:nucleus"/>
    <property type="evidence" value="ECO:0007669"/>
    <property type="project" value="UniProtKB-SubCell"/>
</dbReference>
<dbReference type="EMBL" id="BJWL01000017">
    <property type="protein sequence ID" value="GFZ04481.1"/>
    <property type="molecule type" value="Genomic_DNA"/>
</dbReference>
<accession>A0A7J0G0M4</accession>
<comment type="subcellular location">
    <subcellularLocation>
        <location evidence="1">Nucleus</location>
    </subcellularLocation>
</comment>
<sequence length="141" mass="16327">MQISMYYKFYRFGREWHQWAKDYKLEPGDLISFYRHVRHLNSWHFLIRFLKKLDEAGTSKPTQEGGTSERTADKGRDCKGCDKPSQGSGGGNDDINRKQATVANKKSADEEDEIEWTDRNEVNANVDATQNRTTRTSSNIF</sequence>
<evidence type="ECO:0000256" key="3">
    <source>
        <dbReference type="ARBA" id="ARBA00023125"/>
    </source>
</evidence>